<evidence type="ECO:0000256" key="1">
    <source>
        <dbReference type="SAM" id="Phobius"/>
    </source>
</evidence>
<organism evidence="2 3">
    <name type="scientific">Alicyclobacillus hesperidum</name>
    <dbReference type="NCBI Taxonomy" id="89784"/>
    <lineage>
        <taxon>Bacteria</taxon>
        <taxon>Bacillati</taxon>
        <taxon>Bacillota</taxon>
        <taxon>Bacilli</taxon>
        <taxon>Bacillales</taxon>
        <taxon>Alicyclobacillaceae</taxon>
        <taxon>Alicyclobacillus</taxon>
    </lineage>
</organism>
<proteinExistence type="predicted"/>
<protein>
    <submittedName>
        <fullName evidence="2">Uncharacterized protein</fullName>
    </submittedName>
</protein>
<keyword evidence="1" id="KW-1133">Transmembrane helix</keyword>
<gene>
    <name evidence="2" type="ORF">SAMN04489725_11239</name>
</gene>
<keyword evidence="1" id="KW-0812">Transmembrane</keyword>
<keyword evidence="3" id="KW-1185">Reference proteome</keyword>
<dbReference type="Proteomes" id="UP000182589">
    <property type="component" value="Unassembled WGS sequence"/>
</dbReference>
<dbReference type="RefSeq" id="WP_074693348.1">
    <property type="nucleotide sequence ID" value="NZ_FNOJ01000012.1"/>
</dbReference>
<reference evidence="3" key="1">
    <citation type="submission" date="2016-10" db="EMBL/GenBank/DDBJ databases">
        <authorList>
            <person name="Varghese N."/>
        </authorList>
    </citation>
    <scope>NUCLEOTIDE SEQUENCE [LARGE SCALE GENOMIC DNA]</scope>
    <source>
        <strain evidence="3">DSM 12489</strain>
    </source>
</reference>
<feature type="transmembrane region" description="Helical" evidence="1">
    <location>
        <begin position="6"/>
        <end position="24"/>
    </location>
</feature>
<name>A0A1H2VV74_9BACL</name>
<dbReference type="EMBL" id="FNOJ01000012">
    <property type="protein sequence ID" value="SDW72248.1"/>
    <property type="molecule type" value="Genomic_DNA"/>
</dbReference>
<evidence type="ECO:0000313" key="2">
    <source>
        <dbReference type="EMBL" id="SDW72248.1"/>
    </source>
</evidence>
<accession>A0A1H2VV74</accession>
<dbReference type="PROSITE" id="PS51257">
    <property type="entry name" value="PROKAR_LIPOPROTEIN"/>
    <property type="match status" value="1"/>
</dbReference>
<sequence length="93" mass="10990">MKFVYWVIAVIIIIGGCLWLFNWLRRSDRPSDDYFALLEKLQARPDDNALREQIYAVGRKFYKTRMSGIDDAIQMDVDLALRGELKMPVDDRY</sequence>
<dbReference type="AlphaFoldDB" id="A0A1H2VV74"/>
<evidence type="ECO:0000313" key="3">
    <source>
        <dbReference type="Proteomes" id="UP000182589"/>
    </source>
</evidence>
<keyword evidence="1" id="KW-0472">Membrane</keyword>